<reference evidence="2" key="1">
    <citation type="submission" date="2018-11" db="EMBL/GenBank/DDBJ databases">
        <authorList>
            <consortium name="Pathogen Informatics"/>
        </authorList>
    </citation>
    <scope>NUCLEOTIDE SEQUENCE</scope>
</reference>
<dbReference type="AlphaFoldDB" id="A0A448XT88"/>
<comment type="caution">
    <text evidence="2">The sequence shown here is derived from an EMBL/GenBank/DDBJ whole genome shotgun (WGS) entry which is preliminary data.</text>
</comment>
<accession>A0A448XT88</accession>
<sequence>MSSTRIAVSWALDRLGLICSPLKRRRHDDSVPPSGQSANQPVGQPDSRTAGRPVSRDEHASCLDHSRATLPPGLCRITHRSSFHIPAATPTLTTLA</sequence>
<feature type="region of interest" description="Disordered" evidence="1">
    <location>
        <begin position="24"/>
        <end position="69"/>
    </location>
</feature>
<proteinExistence type="predicted"/>
<name>A0A448XT88_9PLAT</name>
<evidence type="ECO:0000313" key="2">
    <source>
        <dbReference type="EMBL" id="VEL44447.1"/>
    </source>
</evidence>
<feature type="compositionally biased region" description="Polar residues" evidence="1">
    <location>
        <begin position="33"/>
        <end position="42"/>
    </location>
</feature>
<feature type="compositionally biased region" description="Basic and acidic residues" evidence="1">
    <location>
        <begin position="54"/>
        <end position="67"/>
    </location>
</feature>
<protein>
    <submittedName>
        <fullName evidence="2">Uncharacterized protein</fullName>
    </submittedName>
</protein>
<keyword evidence="3" id="KW-1185">Reference proteome</keyword>
<gene>
    <name evidence="2" type="ORF">PXEA_LOCUS37887</name>
</gene>
<dbReference type="EMBL" id="CAAALY010299464">
    <property type="protein sequence ID" value="VEL44447.1"/>
    <property type="molecule type" value="Genomic_DNA"/>
</dbReference>
<organism evidence="2 3">
    <name type="scientific">Protopolystoma xenopodis</name>
    <dbReference type="NCBI Taxonomy" id="117903"/>
    <lineage>
        <taxon>Eukaryota</taxon>
        <taxon>Metazoa</taxon>
        <taxon>Spiralia</taxon>
        <taxon>Lophotrochozoa</taxon>
        <taxon>Platyhelminthes</taxon>
        <taxon>Monogenea</taxon>
        <taxon>Polyopisthocotylea</taxon>
        <taxon>Polystomatidea</taxon>
        <taxon>Polystomatidae</taxon>
        <taxon>Protopolystoma</taxon>
    </lineage>
</organism>
<evidence type="ECO:0000256" key="1">
    <source>
        <dbReference type="SAM" id="MobiDB-lite"/>
    </source>
</evidence>
<feature type="non-terminal residue" evidence="2">
    <location>
        <position position="96"/>
    </location>
</feature>
<dbReference type="Proteomes" id="UP000784294">
    <property type="component" value="Unassembled WGS sequence"/>
</dbReference>
<evidence type="ECO:0000313" key="3">
    <source>
        <dbReference type="Proteomes" id="UP000784294"/>
    </source>
</evidence>